<proteinExistence type="predicted"/>
<keyword evidence="7" id="KW-1185">Reference proteome</keyword>
<keyword evidence="2" id="KW-0539">Nucleus</keyword>
<dbReference type="CDD" id="cd00067">
    <property type="entry name" value="GAL4"/>
    <property type="match status" value="1"/>
</dbReference>
<evidence type="ECO:0000256" key="4">
    <source>
        <dbReference type="SAM" id="MobiDB-lite"/>
    </source>
</evidence>
<dbReference type="Gene3D" id="4.10.240.10">
    <property type="entry name" value="Zn(2)-C6 fungal-type DNA-binding domain"/>
    <property type="match status" value="1"/>
</dbReference>
<dbReference type="InterPro" id="IPR036864">
    <property type="entry name" value="Zn2-C6_fun-type_DNA-bd_sf"/>
</dbReference>
<dbReference type="GO" id="GO:0000981">
    <property type="term" value="F:DNA-binding transcription factor activity, RNA polymerase II-specific"/>
    <property type="evidence" value="ECO:0007669"/>
    <property type="project" value="InterPro"/>
</dbReference>
<keyword evidence="1" id="KW-0479">Metal-binding</keyword>
<keyword evidence="3" id="KW-0175">Coiled coil</keyword>
<evidence type="ECO:0000313" key="6">
    <source>
        <dbReference type="EMBL" id="GJE89789.1"/>
    </source>
</evidence>
<dbReference type="PROSITE" id="PS00463">
    <property type="entry name" value="ZN2_CY6_FUNGAL_1"/>
    <property type="match status" value="1"/>
</dbReference>
<evidence type="ECO:0000256" key="3">
    <source>
        <dbReference type="SAM" id="Coils"/>
    </source>
</evidence>
<organism evidence="6 7">
    <name type="scientific">Phanerochaete sordida</name>
    <dbReference type="NCBI Taxonomy" id="48140"/>
    <lineage>
        <taxon>Eukaryota</taxon>
        <taxon>Fungi</taxon>
        <taxon>Dikarya</taxon>
        <taxon>Basidiomycota</taxon>
        <taxon>Agaricomycotina</taxon>
        <taxon>Agaricomycetes</taxon>
        <taxon>Polyporales</taxon>
        <taxon>Phanerochaetaceae</taxon>
        <taxon>Phanerochaete</taxon>
    </lineage>
</organism>
<dbReference type="SMART" id="SM00066">
    <property type="entry name" value="GAL4"/>
    <property type="match status" value="1"/>
</dbReference>
<dbReference type="PROSITE" id="PS50048">
    <property type="entry name" value="ZN2_CY6_FUNGAL_2"/>
    <property type="match status" value="1"/>
</dbReference>
<accession>A0A9P3G8J5</accession>
<evidence type="ECO:0000256" key="2">
    <source>
        <dbReference type="ARBA" id="ARBA00023242"/>
    </source>
</evidence>
<dbReference type="SMART" id="SM00906">
    <property type="entry name" value="Fungal_trans"/>
    <property type="match status" value="1"/>
</dbReference>
<dbReference type="InterPro" id="IPR001138">
    <property type="entry name" value="Zn2Cys6_DnaBD"/>
</dbReference>
<dbReference type="Pfam" id="PF00172">
    <property type="entry name" value="Zn_clus"/>
    <property type="match status" value="1"/>
</dbReference>
<dbReference type="PANTHER" id="PTHR46910:SF38">
    <property type="entry name" value="ZN(2)-C6 FUNGAL-TYPE DOMAIN-CONTAINING PROTEIN"/>
    <property type="match status" value="1"/>
</dbReference>
<sequence>MSERDDSDRDREQEQEYVAKKRRGRACDRCRKRKVRCDGCETEGTACSTCVDIGQKCTYDASAEPRERRVVDEQYVKALESEVATLRRLVAELQAKLDEKNGSVFARPMAPTTNTTSPLYLRHFHPSKGTCAELEPAGEDILVEGFRSLCLGGAQHTRFMGRSSHFQLMKAAFGMKYELVAESIAHLNGNVDISMVLPHRRPQFWVHIFDFLPRDHPYQNFPEPALMTELVDSYFRTIHYDLPLLHRPTFLQNIASGLHFEDEGFGAIVLLVCALGARFSNNPATLPQDAQSWQLAGWQYFEQVRSTRKLIPLVNTIPADIKIATLAAAYVNTFATQYTNSSLIGHGLRLAQDLGAHRRLTYGTVPTIEGELHKRAFWCLVAMDRGMSASLGRPCTIQEEDFDVDYPIECDDEYWLTENPQNAFKQPPEKPSSIAYFNWYLRLTQIQARALRTIYSLHSSKILRDPESAQHLVADLDSELNQWAASLPEHLKYDANRKDLPFAAQAASLQAAYHHLRIFIHRPFIATLQDTSLPFPSSAICTNAARSSIQVLERYFALKGPVHVYQHHVGSMFQSAIILLLQVWRNMRAGIAVDAATEFAHVDKALHILQTLELHWDVAGRSWDILRDLSAAVQSRYGHRTRDVLQDQAMSSGLEPLSSTAQSQPQSAPTSATPVYLAMPPWNASDPAFGVAEHDATSVAGVASPFSVWSPVSGPSAMSSACGPLELDFTQGSTDPDLDAIFAELFPTLTYDDTCVTVGQQLYPSGQFCDEGTGIGPNKR</sequence>
<dbReference type="Proteomes" id="UP000703269">
    <property type="component" value="Unassembled WGS sequence"/>
</dbReference>
<dbReference type="OrthoDB" id="4456959at2759"/>
<dbReference type="GO" id="GO:0003677">
    <property type="term" value="F:DNA binding"/>
    <property type="evidence" value="ECO:0007669"/>
    <property type="project" value="InterPro"/>
</dbReference>
<feature type="compositionally biased region" description="Low complexity" evidence="4">
    <location>
        <begin position="658"/>
        <end position="674"/>
    </location>
</feature>
<protein>
    <submittedName>
        <fullName evidence="6">Zn(II)2Cys6 transcription factor</fullName>
    </submittedName>
</protein>
<dbReference type="CDD" id="cd14686">
    <property type="entry name" value="bZIP"/>
    <property type="match status" value="1"/>
</dbReference>
<feature type="coiled-coil region" evidence="3">
    <location>
        <begin position="76"/>
        <end position="103"/>
    </location>
</feature>
<dbReference type="CDD" id="cd12148">
    <property type="entry name" value="fungal_TF_MHR"/>
    <property type="match status" value="1"/>
</dbReference>
<dbReference type="GO" id="GO:0008270">
    <property type="term" value="F:zinc ion binding"/>
    <property type="evidence" value="ECO:0007669"/>
    <property type="project" value="InterPro"/>
</dbReference>
<evidence type="ECO:0000256" key="1">
    <source>
        <dbReference type="ARBA" id="ARBA00022723"/>
    </source>
</evidence>
<dbReference type="PANTHER" id="PTHR46910">
    <property type="entry name" value="TRANSCRIPTION FACTOR PDR1"/>
    <property type="match status" value="1"/>
</dbReference>
<dbReference type="SUPFAM" id="SSF57701">
    <property type="entry name" value="Zn2/Cys6 DNA-binding domain"/>
    <property type="match status" value="1"/>
</dbReference>
<feature type="region of interest" description="Disordered" evidence="4">
    <location>
        <begin position="653"/>
        <end position="674"/>
    </location>
</feature>
<feature type="region of interest" description="Disordered" evidence="4">
    <location>
        <begin position="1"/>
        <end position="20"/>
    </location>
</feature>
<dbReference type="AlphaFoldDB" id="A0A9P3G8J5"/>
<dbReference type="Pfam" id="PF04082">
    <property type="entry name" value="Fungal_trans"/>
    <property type="match status" value="1"/>
</dbReference>
<dbReference type="InterPro" id="IPR050987">
    <property type="entry name" value="AtrR-like"/>
</dbReference>
<dbReference type="EMBL" id="BPQB01000014">
    <property type="protein sequence ID" value="GJE89789.1"/>
    <property type="molecule type" value="Genomic_DNA"/>
</dbReference>
<dbReference type="GO" id="GO:0006351">
    <property type="term" value="P:DNA-templated transcription"/>
    <property type="evidence" value="ECO:0007669"/>
    <property type="project" value="InterPro"/>
</dbReference>
<comment type="caution">
    <text evidence="6">The sequence shown here is derived from an EMBL/GenBank/DDBJ whole genome shotgun (WGS) entry which is preliminary data.</text>
</comment>
<reference evidence="6 7" key="1">
    <citation type="submission" date="2021-08" db="EMBL/GenBank/DDBJ databases">
        <title>Draft Genome Sequence of Phanerochaete sordida strain YK-624.</title>
        <authorList>
            <person name="Mori T."/>
            <person name="Dohra H."/>
            <person name="Suzuki T."/>
            <person name="Kawagishi H."/>
            <person name="Hirai H."/>
        </authorList>
    </citation>
    <scope>NUCLEOTIDE SEQUENCE [LARGE SCALE GENOMIC DNA]</scope>
    <source>
        <strain evidence="6 7">YK-624</strain>
    </source>
</reference>
<evidence type="ECO:0000313" key="7">
    <source>
        <dbReference type="Proteomes" id="UP000703269"/>
    </source>
</evidence>
<gene>
    <name evidence="6" type="ORF">PsYK624_058970</name>
</gene>
<evidence type="ECO:0000259" key="5">
    <source>
        <dbReference type="PROSITE" id="PS50048"/>
    </source>
</evidence>
<name>A0A9P3G8J5_9APHY</name>
<feature type="domain" description="Zn(2)-C6 fungal-type" evidence="5">
    <location>
        <begin position="26"/>
        <end position="59"/>
    </location>
</feature>
<dbReference type="InterPro" id="IPR007219">
    <property type="entry name" value="XnlR_reg_dom"/>
</dbReference>